<gene>
    <name evidence="2" type="ORF">GCM10007877_00240</name>
</gene>
<evidence type="ECO:0000313" key="2">
    <source>
        <dbReference type="EMBL" id="GLS24313.1"/>
    </source>
</evidence>
<dbReference type="InterPro" id="IPR011042">
    <property type="entry name" value="6-blade_b-propeller_TolB-like"/>
</dbReference>
<organism evidence="2 3">
    <name type="scientific">Marinibactrum halimedae</name>
    <dbReference type="NCBI Taxonomy" id="1444977"/>
    <lineage>
        <taxon>Bacteria</taxon>
        <taxon>Pseudomonadati</taxon>
        <taxon>Pseudomonadota</taxon>
        <taxon>Gammaproteobacteria</taxon>
        <taxon>Cellvibrionales</taxon>
        <taxon>Cellvibrionaceae</taxon>
        <taxon>Marinibactrum</taxon>
    </lineage>
</organism>
<accession>A0AA37T3M0</accession>
<protein>
    <submittedName>
        <fullName evidence="2">Uncharacterized protein</fullName>
    </submittedName>
</protein>
<name>A0AA37T3M0_9GAMM</name>
<dbReference type="AlphaFoldDB" id="A0AA37T3M0"/>
<dbReference type="Gene3D" id="2.120.10.30">
    <property type="entry name" value="TolB, C-terminal domain"/>
    <property type="match status" value="1"/>
</dbReference>
<sequence length="648" mass="71656">MMTKKKFLAFGAIFWVLSLHSSAERIGIENDSTDVLSLDGSFSPLFQDQILMVPDNVVSSHIESLPEIFLEKPFKNTGSEKLNLEKNSAAIEVLENVNYWPRTFTVGARTFSGVELLRGVYDPSISANGNLVTVRHGGGEDKLINITYNNPSSPVATDVTPKKDHYNNDYNGVAFPMALAPYPVNNTYRSGMWGDRIKPGLVQLNKSGNAYNNLFSIDRGFQGSGHVYGIDKHGDVLSIMQYGYVGDDDTRRYHNIYANRFSGDIGGTGSFADQLISHKHGDQFTPTKASSQYPRLSGDGKYVVYESNSTELVATDSNFFRDIFVADTAVTQNSRFTRNTLVSQNSNGEQANGASQYADISEDGRFIVYATNATNLTSDNVGGIILHDRQLNSNRLISKGATGIPALSYGNPTISYDGRFVAFESTDSSLTDQNVSGNQLYVVDTYTDEIRLATPTLEELPAGMDSFTVSRSQISENGTHLVFLANRYVYRVESPFTREVLASVLPDGRQPSISMREIDSVAGGDDAKFNFPNRFINLSGEARNIAVQNEILYWTGTQWQSSGWLPHENLCAAQLLPCLVNQNGEALNIPYVTVGADNDDLNPFQLSVDYTLPPQWPVTTYISYYLFTDLTTGEETRIQMFMNKVSSQ</sequence>
<dbReference type="EMBL" id="BSPD01000001">
    <property type="protein sequence ID" value="GLS24313.1"/>
    <property type="molecule type" value="Genomic_DNA"/>
</dbReference>
<dbReference type="SUPFAM" id="SSF82171">
    <property type="entry name" value="DPP6 N-terminal domain-like"/>
    <property type="match status" value="1"/>
</dbReference>
<keyword evidence="1" id="KW-0732">Signal</keyword>
<proteinExistence type="predicted"/>
<evidence type="ECO:0000313" key="3">
    <source>
        <dbReference type="Proteomes" id="UP001156870"/>
    </source>
</evidence>
<dbReference type="Proteomes" id="UP001156870">
    <property type="component" value="Unassembled WGS sequence"/>
</dbReference>
<feature type="chain" id="PRO_5041379334" evidence="1">
    <location>
        <begin position="24"/>
        <end position="648"/>
    </location>
</feature>
<comment type="caution">
    <text evidence="2">The sequence shown here is derived from an EMBL/GenBank/DDBJ whole genome shotgun (WGS) entry which is preliminary data.</text>
</comment>
<reference evidence="2 3" key="1">
    <citation type="journal article" date="2014" name="Int. J. Syst. Evol. Microbiol.">
        <title>Complete genome sequence of Corynebacterium casei LMG S-19264T (=DSM 44701T), isolated from a smear-ripened cheese.</title>
        <authorList>
            <consortium name="US DOE Joint Genome Institute (JGI-PGF)"/>
            <person name="Walter F."/>
            <person name="Albersmeier A."/>
            <person name="Kalinowski J."/>
            <person name="Ruckert C."/>
        </authorList>
    </citation>
    <scope>NUCLEOTIDE SEQUENCE [LARGE SCALE GENOMIC DNA]</scope>
    <source>
        <strain evidence="2 3">NBRC 110095</strain>
    </source>
</reference>
<keyword evidence="3" id="KW-1185">Reference proteome</keyword>
<dbReference type="RefSeq" id="WP_232595253.1">
    <property type="nucleotide sequence ID" value="NZ_BSPD01000001.1"/>
</dbReference>
<feature type="signal peptide" evidence="1">
    <location>
        <begin position="1"/>
        <end position="23"/>
    </location>
</feature>
<evidence type="ECO:0000256" key="1">
    <source>
        <dbReference type="SAM" id="SignalP"/>
    </source>
</evidence>